<evidence type="ECO:0000256" key="1">
    <source>
        <dbReference type="ARBA" id="ARBA00008791"/>
    </source>
</evidence>
<dbReference type="PANTHER" id="PTHR46268:SF6">
    <property type="entry name" value="UNIVERSAL STRESS PROTEIN UP12"/>
    <property type="match status" value="1"/>
</dbReference>
<gene>
    <name evidence="3" type="ORF">H0I76_11910</name>
</gene>
<dbReference type="CDD" id="cd00293">
    <property type="entry name" value="USP-like"/>
    <property type="match status" value="1"/>
</dbReference>
<dbReference type="InterPro" id="IPR006015">
    <property type="entry name" value="Universal_stress_UspA"/>
</dbReference>
<reference evidence="3" key="1">
    <citation type="submission" date="2020-12" db="EMBL/GenBank/DDBJ databases">
        <title>Bacterial taxonomy.</title>
        <authorList>
            <person name="Pan X."/>
        </authorList>
    </citation>
    <scope>NUCLEOTIDE SEQUENCE</scope>
    <source>
        <strain evidence="3">M0105</strain>
    </source>
</reference>
<dbReference type="RefSeq" id="WP_200610111.1">
    <property type="nucleotide sequence ID" value="NZ_JAEHHL010000007.1"/>
</dbReference>
<comment type="caution">
    <text evidence="3">The sequence shown here is derived from an EMBL/GenBank/DDBJ whole genome shotgun (WGS) entry which is preliminary data.</text>
</comment>
<accession>A0A8J7SEL2</accession>
<dbReference type="InterPro" id="IPR006016">
    <property type="entry name" value="UspA"/>
</dbReference>
<name>A0A8J7SEL2_9RHOB</name>
<dbReference type="PANTHER" id="PTHR46268">
    <property type="entry name" value="STRESS RESPONSE PROTEIN NHAX"/>
    <property type="match status" value="1"/>
</dbReference>
<evidence type="ECO:0000313" key="4">
    <source>
        <dbReference type="Proteomes" id="UP000655420"/>
    </source>
</evidence>
<dbReference type="AlphaFoldDB" id="A0A8J7SEL2"/>
<dbReference type="Pfam" id="PF00582">
    <property type="entry name" value="Usp"/>
    <property type="match status" value="1"/>
</dbReference>
<dbReference type="PRINTS" id="PR01438">
    <property type="entry name" value="UNVRSLSTRESS"/>
</dbReference>
<dbReference type="Proteomes" id="UP000655420">
    <property type="component" value="Unassembled WGS sequence"/>
</dbReference>
<keyword evidence="4" id="KW-1185">Reference proteome</keyword>
<proteinExistence type="inferred from homology"/>
<organism evidence="3 4">
    <name type="scientific">Thermohalobaculum xanthum</name>
    <dbReference type="NCBI Taxonomy" id="2753746"/>
    <lineage>
        <taxon>Bacteria</taxon>
        <taxon>Pseudomonadati</taxon>
        <taxon>Pseudomonadota</taxon>
        <taxon>Alphaproteobacteria</taxon>
        <taxon>Rhodobacterales</taxon>
        <taxon>Paracoccaceae</taxon>
        <taxon>Thermohalobaculum</taxon>
    </lineage>
</organism>
<sequence>MPDILIAIDLNHDASWQHALPEAVAQARSKGATLHLAAIVPDFGMTMIQDYFPAGFEKEALTRAFAAVSEFATTHVPDDVKWKAHVGHGDIDREILRLTEEIGASLIVMASHPPSELRSFLVGSHADRIVHRAPVSVLVVRG</sequence>
<evidence type="ECO:0000313" key="3">
    <source>
        <dbReference type="EMBL" id="MBK0399898.1"/>
    </source>
</evidence>
<evidence type="ECO:0000259" key="2">
    <source>
        <dbReference type="Pfam" id="PF00582"/>
    </source>
</evidence>
<protein>
    <submittedName>
        <fullName evidence="3">Universal stress protein</fullName>
    </submittedName>
</protein>
<dbReference type="Gene3D" id="3.40.50.620">
    <property type="entry name" value="HUPs"/>
    <property type="match status" value="1"/>
</dbReference>
<dbReference type="EMBL" id="JAEHHL010000007">
    <property type="protein sequence ID" value="MBK0399898.1"/>
    <property type="molecule type" value="Genomic_DNA"/>
</dbReference>
<comment type="similarity">
    <text evidence="1">Belongs to the universal stress protein A family.</text>
</comment>
<dbReference type="SUPFAM" id="SSF52402">
    <property type="entry name" value="Adenine nucleotide alpha hydrolases-like"/>
    <property type="match status" value="1"/>
</dbReference>
<dbReference type="InterPro" id="IPR014729">
    <property type="entry name" value="Rossmann-like_a/b/a_fold"/>
</dbReference>
<feature type="domain" description="UspA" evidence="2">
    <location>
        <begin position="4"/>
        <end position="141"/>
    </location>
</feature>